<dbReference type="CDD" id="cd07377">
    <property type="entry name" value="WHTH_GntR"/>
    <property type="match status" value="1"/>
</dbReference>
<evidence type="ECO:0000259" key="5">
    <source>
        <dbReference type="PROSITE" id="PS50949"/>
    </source>
</evidence>
<accession>A0ABV5YHV0</accession>
<comment type="caution">
    <text evidence="6">The sequence shown here is derived from an EMBL/GenBank/DDBJ whole genome shotgun (WGS) entry which is preliminary data.</text>
</comment>
<sequence>MSPRIRAVRPEPGCRPHPQAPPAEQAVEVILARVATGEWALGHRLPGGTALAAELGVGRSTVREAIRELAGPGILQARQGAGGFVLSTDAT</sequence>
<feature type="region of interest" description="Disordered" evidence="4">
    <location>
        <begin position="1"/>
        <end position="22"/>
    </location>
</feature>
<evidence type="ECO:0000256" key="3">
    <source>
        <dbReference type="ARBA" id="ARBA00023163"/>
    </source>
</evidence>
<protein>
    <submittedName>
        <fullName evidence="6">Winged helix-turn-helix domain-containing protein</fullName>
    </submittedName>
</protein>
<dbReference type="InterPro" id="IPR036390">
    <property type="entry name" value="WH_DNA-bd_sf"/>
</dbReference>
<dbReference type="PRINTS" id="PR00035">
    <property type="entry name" value="HTHGNTR"/>
</dbReference>
<dbReference type="Pfam" id="PF00392">
    <property type="entry name" value="GntR"/>
    <property type="match status" value="1"/>
</dbReference>
<keyword evidence="3" id="KW-0804">Transcription</keyword>
<name>A0ABV5YHV0_9ACTN</name>
<dbReference type="Proteomes" id="UP001589627">
    <property type="component" value="Unassembled WGS sequence"/>
</dbReference>
<keyword evidence="2" id="KW-0238">DNA-binding</keyword>
<dbReference type="PROSITE" id="PS50949">
    <property type="entry name" value="HTH_GNTR"/>
    <property type="match status" value="1"/>
</dbReference>
<dbReference type="Gene3D" id="1.10.10.10">
    <property type="entry name" value="Winged helix-like DNA-binding domain superfamily/Winged helix DNA-binding domain"/>
    <property type="match status" value="1"/>
</dbReference>
<dbReference type="SMART" id="SM00345">
    <property type="entry name" value="HTH_GNTR"/>
    <property type="match status" value="1"/>
</dbReference>
<keyword evidence="7" id="KW-1185">Reference proteome</keyword>
<dbReference type="SUPFAM" id="SSF46785">
    <property type="entry name" value="Winged helix' DNA-binding domain"/>
    <property type="match status" value="1"/>
</dbReference>
<dbReference type="InterPro" id="IPR000524">
    <property type="entry name" value="Tscrpt_reg_HTH_GntR"/>
</dbReference>
<reference evidence="6 7" key="1">
    <citation type="submission" date="2024-09" db="EMBL/GenBank/DDBJ databases">
        <authorList>
            <person name="Sun Q."/>
            <person name="Mori K."/>
        </authorList>
    </citation>
    <scope>NUCLEOTIDE SEQUENCE [LARGE SCALE GENOMIC DNA]</scope>
    <source>
        <strain evidence="6 7">TBRC 0563</strain>
    </source>
</reference>
<dbReference type="EMBL" id="JBHLZP010000149">
    <property type="protein sequence ID" value="MFB9834613.1"/>
    <property type="molecule type" value="Genomic_DNA"/>
</dbReference>
<evidence type="ECO:0000256" key="1">
    <source>
        <dbReference type="ARBA" id="ARBA00023015"/>
    </source>
</evidence>
<gene>
    <name evidence="6" type="ORF">ACFFNX_20725</name>
</gene>
<evidence type="ECO:0000313" key="6">
    <source>
        <dbReference type="EMBL" id="MFB9834613.1"/>
    </source>
</evidence>
<evidence type="ECO:0000256" key="2">
    <source>
        <dbReference type="ARBA" id="ARBA00023125"/>
    </source>
</evidence>
<dbReference type="PANTHER" id="PTHR44846">
    <property type="entry name" value="MANNOSYL-D-GLYCERATE TRANSPORT/METABOLISM SYSTEM REPRESSOR MNGR-RELATED"/>
    <property type="match status" value="1"/>
</dbReference>
<feature type="domain" description="HTH gntR-type" evidence="5">
    <location>
        <begin position="20"/>
        <end position="88"/>
    </location>
</feature>
<evidence type="ECO:0000256" key="4">
    <source>
        <dbReference type="SAM" id="MobiDB-lite"/>
    </source>
</evidence>
<proteinExistence type="predicted"/>
<dbReference type="InterPro" id="IPR036388">
    <property type="entry name" value="WH-like_DNA-bd_sf"/>
</dbReference>
<keyword evidence="1" id="KW-0805">Transcription regulation</keyword>
<dbReference type="RefSeq" id="WP_378204545.1">
    <property type="nucleotide sequence ID" value="NZ_JBHLZP010000149.1"/>
</dbReference>
<dbReference type="InterPro" id="IPR050679">
    <property type="entry name" value="Bact_HTH_transcr_reg"/>
</dbReference>
<evidence type="ECO:0000313" key="7">
    <source>
        <dbReference type="Proteomes" id="UP001589627"/>
    </source>
</evidence>
<organism evidence="6 7">
    <name type="scientific">Actinoallomurus acaciae</name>
    <dbReference type="NCBI Taxonomy" id="502577"/>
    <lineage>
        <taxon>Bacteria</taxon>
        <taxon>Bacillati</taxon>
        <taxon>Actinomycetota</taxon>
        <taxon>Actinomycetes</taxon>
        <taxon>Streptosporangiales</taxon>
        <taxon>Thermomonosporaceae</taxon>
        <taxon>Actinoallomurus</taxon>
    </lineage>
</organism>